<proteinExistence type="predicted"/>
<dbReference type="EMBL" id="JAODUO010000754">
    <property type="protein sequence ID" value="KAK2175058.1"/>
    <property type="molecule type" value="Genomic_DNA"/>
</dbReference>
<comment type="caution">
    <text evidence="1">The sequence shown here is derived from an EMBL/GenBank/DDBJ whole genome shotgun (WGS) entry which is preliminary data.</text>
</comment>
<evidence type="ECO:0000313" key="2">
    <source>
        <dbReference type="Proteomes" id="UP001209878"/>
    </source>
</evidence>
<gene>
    <name evidence="1" type="ORF">NP493_751g01037</name>
</gene>
<reference evidence="1" key="1">
    <citation type="journal article" date="2023" name="Mol. Biol. Evol.">
        <title>Third-Generation Sequencing Reveals the Adaptive Role of the Epigenome in Three Deep-Sea Polychaetes.</title>
        <authorList>
            <person name="Perez M."/>
            <person name="Aroh O."/>
            <person name="Sun Y."/>
            <person name="Lan Y."/>
            <person name="Juniper S.K."/>
            <person name="Young C.R."/>
            <person name="Angers B."/>
            <person name="Qian P.Y."/>
        </authorList>
    </citation>
    <scope>NUCLEOTIDE SEQUENCE</scope>
    <source>
        <strain evidence="1">R07B-5</strain>
    </source>
</reference>
<protein>
    <submittedName>
        <fullName evidence="1">Uncharacterized protein</fullName>
    </submittedName>
</protein>
<evidence type="ECO:0000313" key="1">
    <source>
        <dbReference type="EMBL" id="KAK2175058.1"/>
    </source>
</evidence>
<accession>A0AAD9NNM3</accession>
<dbReference type="Proteomes" id="UP001209878">
    <property type="component" value="Unassembled WGS sequence"/>
</dbReference>
<dbReference type="AlphaFoldDB" id="A0AAD9NNM3"/>
<keyword evidence="2" id="KW-1185">Reference proteome</keyword>
<organism evidence="1 2">
    <name type="scientific">Ridgeia piscesae</name>
    <name type="common">Tubeworm</name>
    <dbReference type="NCBI Taxonomy" id="27915"/>
    <lineage>
        <taxon>Eukaryota</taxon>
        <taxon>Metazoa</taxon>
        <taxon>Spiralia</taxon>
        <taxon>Lophotrochozoa</taxon>
        <taxon>Annelida</taxon>
        <taxon>Polychaeta</taxon>
        <taxon>Sedentaria</taxon>
        <taxon>Canalipalpata</taxon>
        <taxon>Sabellida</taxon>
        <taxon>Siboglinidae</taxon>
        <taxon>Ridgeia</taxon>
    </lineage>
</organism>
<name>A0AAD9NNM3_RIDPI</name>
<sequence>MKIYTNGYVTFGLNFESRYPDNLNKDLLSYAKRVTAKKQGFAMLAPLWTDNDAQYGDIFYHVYDLTQPGSTSTDQARVKVN</sequence>